<evidence type="ECO:0008006" key="4">
    <source>
        <dbReference type="Google" id="ProtNLM"/>
    </source>
</evidence>
<feature type="region of interest" description="Disordered" evidence="1">
    <location>
        <begin position="72"/>
        <end position="103"/>
    </location>
</feature>
<name>A0A6A3J2T5_9STRA</name>
<evidence type="ECO:0000256" key="1">
    <source>
        <dbReference type="SAM" id="MobiDB-lite"/>
    </source>
</evidence>
<reference evidence="2 3" key="1">
    <citation type="submission" date="2018-09" db="EMBL/GenBank/DDBJ databases">
        <title>Genomic investigation of the strawberry pathogen Phytophthora fragariae indicates pathogenicity is determined by transcriptional variation in three key races.</title>
        <authorList>
            <person name="Adams T.M."/>
            <person name="Armitage A.D."/>
            <person name="Sobczyk M.K."/>
            <person name="Bates H.J."/>
            <person name="Dunwell J.M."/>
            <person name="Nellist C.F."/>
            <person name="Harrison R.J."/>
        </authorList>
    </citation>
    <scope>NUCLEOTIDE SEQUENCE [LARGE SCALE GENOMIC DNA]</scope>
    <source>
        <strain evidence="2 3">SCRP245</strain>
    </source>
</reference>
<dbReference type="AlphaFoldDB" id="A0A6A3J2T5"/>
<protein>
    <recommendedName>
        <fullName evidence="4">FYVE-type domain-containing protein</fullName>
    </recommendedName>
</protein>
<organism evidence="2 3">
    <name type="scientific">Phytophthora fragariae</name>
    <dbReference type="NCBI Taxonomy" id="53985"/>
    <lineage>
        <taxon>Eukaryota</taxon>
        <taxon>Sar</taxon>
        <taxon>Stramenopiles</taxon>
        <taxon>Oomycota</taxon>
        <taxon>Peronosporomycetes</taxon>
        <taxon>Peronosporales</taxon>
        <taxon>Peronosporaceae</taxon>
        <taxon>Phytophthora</taxon>
    </lineage>
</organism>
<dbReference type="PANTHER" id="PTHR13510">
    <property type="entry name" value="FYVE-FINGER-CONTAINING RAB5 EFFECTOR PROTEIN RABENOSYN-5-RELATED"/>
    <property type="match status" value="1"/>
</dbReference>
<proteinExistence type="predicted"/>
<comment type="caution">
    <text evidence="2">The sequence shown here is derived from an EMBL/GenBank/DDBJ whole genome shotgun (WGS) entry which is preliminary data.</text>
</comment>
<dbReference type="PANTHER" id="PTHR13510:SF44">
    <property type="entry name" value="RABENOSYN-5"/>
    <property type="match status" value="1"/>
</dbReference>
<evidence type="ECO:0000313" key="3">
    <source>
        <dbReference type="Proteomes" id="UP000460718"/>
    </source>
</evidence>
<dbReference type="InterPro" id="IPR052727">
    <property type="entry name" value="Rab4/Rab5_effector"/>
</dbReference>
<dbReference type="Proteomes" id="UP000460718">
    <property type="component" value="Unassembled WGS sequence"/>
</dbReference>
<feature type="compositionally biased region" description="Low complexity" evidence="1">
    <location>
        <begin position="87"/>
        <end position="102"/>
    </location>
</feature>
<sequence length="663" mass="72298">MKGVTPFAAVHVTPDQARRYERQARQLLDDTIREFDTHVAACGSGKNPLHNKWQWKPLKTQEGLNVYKERQPTHPELNPLAGRSTKTSSIGSASGCSTTSATDRVARPTKALAMAAYTPEMATATSSAAVPGSSSVASAVITGRLDGSLTDVMYGLLATDSPELQLRLRYMADSELLDTAMMSHVQPPTAANPFQFIGLQWLLRGETIRAKSSSRGPRDFVVLVASGVVQHKVPGTLEPQEIGYYLCQSAELPECGELSKQGFTRGWLSTCSLFIPAQGGAAQVDVFSRGFVDFKGKMQDYQATNMITTLLLAGVTEAATCGQSKKLGWLLNFKGAAAEFRRAQPESKASSGRCGICDRRFGILHSVASCSLCRVKICSRCRVSRDVSFVKRRDVVASTTQSRSWDEGHHSTGQVRCLNVILCKNCKMNAGHLDARVVARREIEAGYGLNEIARSAPVSIVEAPVRPTRNSFSSEHSYSSDGSTSQMRFWTPGTDTAKLRGCEAEQTSAVVGSESATLRGNCDDEPSDDVFKPKILIARMDSGKPNFSDCSAAKTVSADCSFASTLPSPRDLKSAQEESSLELTTYIPRQQHQPLYAEDPEIIYTQRPANPTNSRADLVRRMQELQMSAESVYQFTSQMNANARDRLQPLGCSYTSTFISELD</sequence>
<dbReference type="EMBL" id="QXFW01001651">
    <property type="protein sequence ID" value="KAE8987728.1"/>
    <property type="molecule type" value="Genomic_DNA"/>
</dbReference>
<gene>
    <name evidence="2" type="ORF">PF011_g19464</name>
</gene>
<evidence type="ECO:0000313" key="2">
    <source>
        <dbReference type="EMBL" id="KAE8987728.1"/>
    </source>
</evidence>
<accession>A0A6A3J2T5</accession>